<feature type="transmembrane region" description="Helical" evidence="1">
    <location>
        <begin position="414"/>
        <end position="435"/>
    </location>
</feature>
<dbReference type="Pfam" id="PF03703">
    <property type="entry name" value="bPH_2"/>
    <property type="match status" value="2"/>
</dbReference>
<feature type="transmembrane region" description="Helical" evidence="1">
    <location>
        <begin position="204"/>
        <end position="228"/>
    </location>
</feature>
<name>A0A895XPB1_9ACTN</name>
<feature type="transmembrane region" description="Helical" evidence="1">
    <location>
        <begin position="248"/>
        <end position="274"/>
    </location>
</feature>
<gene>
    <name evidence="3" type="ORF">JQS30_11175</name>
</gene>
<dbReference type="PIRSF" id="PIRSF026631">
    <property type="entry name" value="UCP026631"/>
    <property type="match status" value="1"/>
</dbReference>
<keyword evidence="1" id="KW-0472">Membrane</keyword>
<keyword evidence="1" id="KW-1133">Transmembrane helix</keyword>
<dbReference type="PANTHER" id="PTHR34473:SF2">
    <property type="entry name" value="UPF0699 TRANSMEMBRANE PROTEIN YDBT"/>
    <property type="match status" value="1"/>
</dbReference>
<evidence type="ECO:0000256" key="1">
    <source>
        <dbReference type="SAM" id="Phobius"/>
    </source>
</evidence>
<protein>
    <submittedName>
        <fullName evidence="3">PH domain-containing protein</fullName>
    </submittedName>
</protein>
<evidence type="ECO:0000259" key="2">
    <source>
        <dbReference type="Pfam" id="PF03703"/>
    </source>
</evidence>
<dbReference type="PANTHER" id="PTHR34473">
    <property type="entry name" value="UPF0699 TRANSMEMBRANE PROTEIN YDBS"/>
    <property type="match status" value="1"/>
</dbReference>
<feature type="domain" description="YdbS-like PH" evidence="2">
    <location>
        <begin position="435"/>
        <end position="510"/>
    </location>
</feature>
<accession>A0A895XPB1</accession>
<feature type="transmembrane region" description="Helical" evidence="1">
    <location>
        <begin position="69"/>
        <end position="89"/>
    </location>
</feature>
<feature type="transmembrane region" description="Helical" evidence="1">
    <location>
        <begin position="36"/>
        <end position="57"/>
    </location>
</feature>
<evidence type="ECO:0000313" key="3">
    <source>
        <dbReference type="EMBL" id="QSB04356.1"/>
    </source>
</evidence>
<dbReference type="KEGG" id="nav:JQS30_11175"/>
<organism evidence="3 4">
    <name type="scientific">Natronoglycomyces albus</name>
    <dbReference type="NCBI Taxonomy" id="2811108"/>
    <lineage>
        <taxon>Bacteria</taxon>
        <taxon>Bacillati</taxon>
        <taxon>Actinomycetota</taxon>
        <taxon>Actinomycetes</taxon>
        <taxon>Glycomycetales</taxon>
        <taxon>Glycomycetaceae</taxon>
        <taxon>Natronoglycomyces</taxon>
    </lineage>
</organism>
<dbReference type="RefSeq" id="WP_213170353.1">
    <property type="nucleotide sequence ID" value="NZ_CP070496.1"/>
</dbReference>
<feature type="domain" description="YdbS-like PH" evidence="2">
    <location>
        <begin position="87"/>
        <end position="166"/>
    </location>
</feature>
<dbReference type="InterPro" id="IPR014529">
    <property type="entry name" value="UCP026631"/>
</dbReference>
<feature type="transmembrane region" description="Helical" evidence="1">
    <location>
        <begin position="389"/>
        <end position="408"/>
    </location>
</feature>
<proteinExistence type="predicted"/>
<evidence type="ECO:0000313" key="4">
    <source>
        <dbReference type="Proteomes" id="UP000662939"/>
    </source>
</evidence>
<reference evidence="3" key="1">
    <citation type="submission" date="2021-02" db="EMBL/GenBank/DDBJ databases">
        <title>Natronoglycomyces albus gen. nov., sp. nov, a haloalkaliphilic actinobacterium from a soda solonchak soil.</title>
        <authorList>
            <person name="Sorokin D.Y."/>
            <person name="Khijniak T.V."/>
            <person name="Zakharycheva A.P."/>
            <person name="Boueva O.V."/>
            <person name="Ariskina E.V."/>
            <person name="Hahnke R.L."/>
            <person name="Bunk B."/>
            <person name="Sproer C."/>
            <person name="Schumann P."/>
            <person name="Evtushenko L.I."/>
            <person name="Kublanov I.V."/>
        </authorList>
    </citation>
    <scope>NUCLEOTIDE SEQUENCE</scope>
    <source>
        <strain evidence="3">DSM 106290</strain>
    </source>
</reference>
<dbReference type="InterPro" id="IPR005182">
    <property type="entry name" value="YdbS-like_PH"/>
</dbReference>
<dbReference type="AlphaFoldDB" id="A0A895XPB1"/>
<dbReference type="EMBL" id="CP070496">
    <property type="protein sequence ID" value="QSB04356.1"/>
    <property type="molecule type" value="Genomic_DNA"/>
</dbReference>
<dbReference type="Proteomes" id="UP000662939">
    <property type="component" value="Chromosome"/>
</dbReference>
<keyword evidence="1" id="KW-0812">Transmembrane</keyword>
<sequence length="529" mass="57888">MSEHTSEVVLDGTEETILDQPQAGEAPWSRLHSRMIWVDVVQTIVSLSPAIIVVTVFDADLTWGSMWPALAIAAFGVIGAVADALRWFFTRYRVTDDYVERRTGVFVRQYRSVRRDRIRSVDTEAKLRHRLSGLRVVTIGAGQQSTAGEAALSLDALLKTDAQYLRSVLLHGEAHTQQAAQSAANGEKPPEEVTVFARFKAWWVLYNVFNIWAYAMALGLLWGSFWLVSTFGFDMSAFIGGLLDWDALGWGWTVAIGLASVGVIGVIGLGINYFTTYWNFELARLPGENGTLLRTRHGLFRQREVNRDENRMRGVQISEPVLWRWMGAADTSVITTGLDVWSTDEPTAILPRGPIWVARPVAAAVLGVRPNPLETPLRAHPAAALRRRIWWALLVVSSIVGVLGWFHVNDLVPGWAVWAGLGVAPVALLAALVAYRALGHAVVGRYVVVRSGLLSRATSALDRSSVSTIAVRESLLQRRLGLKTVSAMTAAGWGIYEAPDVAAQEAVAFADAAAPGLLEPFLVASSDEQ</sequence>
<keyword evidence="4" id="KW-1185">Reference proteome</keyword>